<comment type="caution">
    <text evidence="8">The sequence shown here is derived from an EMBL/GenBank/DDBJ whole genome shotgun (WGS) entry which is preliminary data.</text>
</comment>
<evidence type="ECO:0000256" key="6">
    <source>
        <dbReference type="SAM" id="Phobius"/>
    </source>
</evidence>
<evidence type="ECO:0000313" key="9">
    <source>
        <dbReference type="Proteomes" id="UP000661507"/>
    </source>
</evidence>
<gene>
    <name evidence="8" type="ORF">GCM10011320_11390</name>
</gene>
<feature type="transmembrane region" description="Helical" evidence="6">
    <location>
        <begin position="99"/>
        <end position="121"/>
    </location>
</feature>
<comment type="subcellular location">
    <subcellularLocation>
        <location evidence="1">Cell membrane</location>
        <topology evidence="1">Multi-pass membrane protein</topology>
    </subcellularLocation>
</comment>
<proteinExistence type="predicted"/>
<evidence type="ECO:0000313" key="8">
    <source>
        <dbReference type="EMBL" id="GGJ06337.1"/>
    </source>
</evidence>
<protein>
    <submittedName>
        <fullName evidence="8">MFS transporter</fullName>
    </submittedName>
</protein>
<keyword evidence="9" id="KW-1185">Reference proteome</keyword>
<dbReference type="PANTHER" id="PTHR43124">
    <property type="entry name" value="PURINE EFFLUX PUMP PBUE"/>
    <property type="match status" value="1"/>
</dbReference>
<evidence type="ECO:0000256" key="1">
    <source>
        <dbReference type="ARBA" id="ARBA00004651"/>
    </source>
</evidence>
<feature type="transmembrane region" description="Helical" evidence="6">
    <location>
        <begin position="357"/>
        <end position="379"/>
    </location>
</feature>
<keyword evidence="5 6" id="KW-0472">Membrane</keyword>
<dbReference type="Proteomes" id="UP000661507">
    <property type="component" value="Unassembled WGS sequence"/>
</dbReference>
<dbReference type="InterPro" id="IPR036259">
    <property type="entry name" value="MFS_trans_sf"/>
</dbReference>
<organism evidence="8 9">
    <name type="scientific">Neoroseomonas lacus</name>
    <dbReference type="NCBI Taxonomy" id="287609"/>
    <lineage>
        <taxon>Bacteria</taxon>
        <taxon>Pseudomonadati</taxon>
        <taxon>Pseudomonadota</taxon>
        <taxon>Alphaproteobacteria</taxon>
        <taxon>Acetobacterales</taxon>
        <taxon>Acetobacteraceae</taxon>
        <taxon>Neoroseomonas</taxon>
    </lineage>
</organism>
<feature type="transmembrane region" description="Helical" evidence="6">
    <location>
        <begin position="202"/>
        <end position="224"/>
    </location>
</feature>
<dbReference type="AlphaFoldDB" id="A0A917NLC5"/>
<evidence type="ECO:0000256" key="3">
    <source>
        <dbReference type="ARBA" id="ARBA00022692"/>
    </source>
</evidence>
<dbReference type="PANTHER" id="PTHR43124:SF8">
    <property type="entry name" value="INNER MEMBRANE TRANSPORT PROTEIN YDHP"/>
    <property type="match status" value="1"/>
</dbReference>
<name>A0A917NLC5_9PROT</name>
<dbReference type="PROSITE" id="PS50850">
    <property type="entry name" value="MFS"/>
    <property type="match status" value="1"/>
</dbReference>
<dbReference type="InterPro" id="IPR020846">
    <property type="entry name" value="MFS_dom"/>
</dbReference>
<dbReference type="Gene3D" id="1.20.1250.20">
    <property type="entry name" value="MFS general substrate transporter like domains"/>
    <property type="match status" value="1"/>
</dbReference>
<accession>A0A917NLC5</accession>
<dbReference type="InterPro" id="IPR050189">
    <property type="entry name" value="MFS_Efflux_Transporters"/>
</dbReference>
<dbReference type="GO" id="GO:0005886">
    <property type="term" value="C:plasma membrane"/>
    <property type="evidence" value="ECO:0007669"/>
    <property type="project" value="UniProtKB-SubCell"/>
</dbReference>
<dbReference type="InterPro" id="IPR011701">
    <property type="entry name" value="MFS"/>
</dbReference>
<feature type="transmembrane region" description="Helical" evidence="6">
    <location>
        <begin position="236"/>
        <end position="255"/>
    </location>
</feature>
<reference evidence="8" key="2">
    <citation type="submission" date="2020-09" db="EMBL/GenBank/DDBJ databases">
        <authorList>
            <person name="Sun Q."/>
            <person name="Zhou Y."/>
        </authorList>
    </citation>
    <scope>NUCLEOTIDE SEQUENCE</scope>
    <source>
        <strain evidence="8">CGMCC 1.3617</strain>
    </source>
</reference>
<feature type="transmembrane region" description="Helical" evidence="6">
    <location>
        <begin position="292"/>
        <end position="312"/>
    </location>
</feature>
<feature type="transmembrane region" description="Helical" evidence="6">
    <location>
        <begin position="7"/>
        <end position="27"/>
    </location>
</feature>
<evidence type="ECO:0000256" key="5">
    <source>
        <dbReference type="ARBA" id="ARBA00023136"/>
    </source>
</evidence>
<dbReference type="SUPFAM" id="SSF103473">
    <property type="entry name" value="MFS general substrate transporter"/>
    <property type="match status" value="1"/>
</dbReference>
<feature type="transmembrane region" description="Helical" evidence="6">
    <location>
        <begin position="267"/>
        <end position="286"/>
    </location>
</feature>
<feature type="transmembrane region" description="Helical" evidence="6">
    <location>
        <begin position="70"/>
        <end position="93"/>
    </location>
</feature>
<evidence type="ECO:0000256" key="2">
    <source>
        <dbReference type="ARBA" id="ARBA00022475"/>
    </source>
</evidence>
<evidence type="ECO:0000256" key="4">
    <source>
        <dbReference type="ARBA" id="ARBA00022989"/>
    </source>
</evidence>
<feature type="transmembrane region" description="Helical" evidence="6">
    <location>
        <begin position="158"/>
        <end position="178"/>
    </location>
</feature>
<reference evidence="8" key="1">
    <citation type="journal article" date="2014" name="Int. J. Syst. Evol. Microbiol.">
        <title>Complete genome sequence of Corynebacterium casei LMG S-19264T (=DSM 44701T), isolated from a smear-ripened cheese.</title>
        <authorList>
            <consortium name="US DOE Joint Genome Institute (JGI-PGF)"/>
            <person name="Walter F."/>
            <person name="Albersmeier A."/>
            <person name="Kalinowski J."/>
            <person name="Ruckert C."/>
        </authorList>
    </citation>
    <scope>NUCLEOTIDE SEQUENCE</scope>
    <source>
        <strain evidence="8">CGMCC 1.3617</strain>
    </source>
</reference>
<keyword evidence="4 6" id="KW-1133">Transmembrane helix</keyword>
<dbReference type="PRINTS" id="PR01035">
    <property type="entry name" value="TCRTETA"/>
</dbReference>
<sequence>MPIAVYALAAGAFGIGVTEFVIMGLLLQVSTDLGVSISAAGLLVSGYALGVFVGAPVLTIATRRLPRKTVLMALMAIFTIGNIACAVAPSYGALMAARVVTALAHGTFFGVGSVVAAGLVAPERRASAIALMFTGLTVATLLGVPFGAWLGFDHGWRATFWAVAAIGVLAFAALALIVPRDAARRDTVPLAEELAVLRRPQVLLGLLMTVLGFGGVFAVFSYIQPILVTITGFSEAAVSPILLVFGVGLILGNLVGGKLADWRLMPALFGTLAALAVVLVAATFVLHDRVAAVVAVGLLGAAAFATVAPLQLRVLEAAGGAGQTLASSLNIAAFNLGNALGAWLGGAVIDHGPGLGAVTWVAAAMPAVALVAALGSRALERRGAGRREVVAVAGD</sequence>
<dbReference type="Pfam" id="PF07690">
    <property type="entry name" value="MFS_1"/>
    <property type="match status" value="1"/>
</dbReference>
<dbReference type="GO" id="GO:0022857">
    <property type="term" value="F:transmembrane transporter activity"/>
    <property type="evidence" value="ECO:0007669"/>
    <property type="project" value="InterPro"/>
</dbReference>
<dbReference type="EMBL" id="BMKW01000002">
    <property type="protein sequence ID" value="GGJ06337.1"/>
    <property type="molecule type" value="Genomic_DNA"/>
</dbReference>
<keyword evidence="3 6" id="KW-0812">Transmembrane</keyword>
<dbReference type="RefSeq" id="WP_188965935.1">
    <property type="nucleotide sequence ID" value="NZ_BMKW01000002.1"/>
</dbReference>
<feature type="transmembrane region" description="Helical" evidence="6">
    <location>
        <begin position="33"/>
        <end position="58"/>
    </location>
</feature>
<dbReference type="InterPro" id="IPR001958">
    <property type="entry name" value="Tet-R_TetA/multi-R_MdtG-like"/>
</dbReference>
<feature type="transmembrane region" description="Helical" evidence="6">
    <location>
        <begin position="128"/>
        <end position="152"/>
    </location>
</feature>
<dbReference type="CDD" id="cd17324">
    <property type="entry name" value="MFS_NepI_like"/>
    <property type="match status" value="1"/>
</dbReference>
<keyword evidence="2" id="KW-1003">Cell membrane</keyword>
<feature type="domain" description="Major facilitator superfamily (MFS) profile" evidence="7">
    <location>
        <begin position="4"/>
        <end position="381"/>
    </location>
</feature>
<evidence type="ECO:0000259" key="7">
    <source>
        <dbReference type="PROSITE" id="PS50850"/>
    </source>
</evidence>
<feature type="transmembrane region" description="Helical" evidence="6">
    <location>
        <begin position="324"/>
        <end position="345"/>
    </location>
</feature>